<feature type="compositionally biased region" description="Acidic residues" evidence="1">
    <location>
        <begin position="324"/>
        <end position="336"/>
    </location>
</feature>
<dbReference type="EMBL" id="CP042202">
    <property type="protein sequence ID" value="QDS77520.1"/>
    <property type="molecule type" value="Genomic_DNA"/>
</dbReference>
<accession>A0A517LPE8</accession>
<dbReference type="OrthoDB" id="5307331at2759"/>
<feature type="region of interest" description="Disordered" evidence="1">
    <location>
        <begin position="671"/>
        <end position="733"/>
    </location>
</feature>
<gene>
    <name evidence="2" type="ORF">FKW77_000704</name>
</gene>
<keyword evidence="3" id="KW-1185">Reference proteome</keyword>
<dbReference type="Proteomes" id="UP000316270">
    <property type="component" value="Chromosome 18"/>
</dbReference>
<dbReference type="AlphaFoldDB" id="A0A517LPE8"/>
<protein>
    <submittedName>
        <fullName evidence="2">Uncharacterized protein</fullName>
    </submittedName>
</protein>
<evidence type="ECO:0000256" key="1">
    <source>
        <dbReference type="SAM" id="MobiDB-lite"/>
    </source>
</evidence>
<feature type="compositionally biased region" description="Basic and acidic residues" evidence="1">
    <location>
        <begin position="32"/>
        <end position="48"/>
    </location>
</feature>
<name>A0A517LPE8_9PEZI</name>
<reference evidence="2 3" key="1">
    <citation type="submission" date="2019-07" db="EMBL/GenBank/DDBJ databases">
        <title>Finished genome of Venturia effusa.</title>
        <authorList>
            <person name="Young C.A."/>
            <person name="Cox M.P."/>
            <person name="Ganley A.R.D."/>
            <person name="David W.J."/>
        </authorList>
    </citation>
    <scope>NUCLEOTIDE SEQUENCE [LARGE SCALE GENOMIC DNA]</scope>
    <source>
        <strain evidence="3">albino</strain>
    </source>
</reference>
<evidence type="ECO:0000313" key="2">
    <source>
        <dbReference type="EMBL" id="QDS77520.1"/>
    </source>
</evidence>
<feature type="compositionally biased region" description="Basic and acidic residues" evidence="1">
    <location>
        <begin position="671"/>
        <end position="680"/>
    </location>
</feature>
<feature type="region of interest" description="Disordered" evidence="1">
    <location>
        <begin position="296"/>
        <end position="363"/>
    </location>
</feature>
<feature type="region of interest" description="Disordered" evidence="1">
    <location>
        <begin position="30"/>
        <end position="51"/>
    </location>
</feature>
<organism evidence="2 3">
    <name type="scientific">Venturia effusa</name>
    <dbReference type="NCBI Taxonomy" id="50376"/>
    <lineage>
        <taxon>Eukaryota</taxon>
        <taxon>Fungi</taxon>
        <taxon>Dikarya</taxon>
        <taxon>Ascomycota</taxon>
        <taxon>Pezizomycotina</taxon>
        <taxon>Dothideomycetes</taxon>
        <taxon>Pleosporomycetidae</taxon>
        <taxon>Venturiales</taxon>
        <taxon>Venturiaceae</taxon>
        <taxon>Venturia</taxon>
    </lineage>
</organism>
<proteinExistence type="predicted"/>
<sequence length="761" mass="86368">MENAVFQQESHLSTLGDRSWEAIDDYGLLLDPDLHPNDDAEDSPRPRDTQFFQPIGDTLDQFADEIDWQALSDTYFNGVPVVSRNADAQDLYAPLAETVTPPELYIPESFADAAPPQNTTLEDDSKILDGTDFQLQTTYTYPNPLDSAMPIREPYFASSQIPSSSEVFNSTADLAGPFSSNLDSETLFDLNSGFSEPTNMQPYPPFDGPSGPISFGLDQTLHSSMQHIAKMGESNGDITSSFIGQEVYQPLETSVNDNADSYPARVTNQYVYDPNFNNYPSFAQPQIFPHETSSAWIPSEHHSPRPQTFPPYYAGQALASPSQDEYEDSGSEYSEEPESRPRRTSNHRIVTTKGSKEKPKIPKDKPWIRINKETRGGTSRTLKINNYNPDEMYEQLPHPIGPWSAGNGKRRFEYSSHHELADREMTTARLKQFIQFHPRTEDCKLTLYIQRTPADSKRRYGSDQTERCRFEDCPARVYGKSVASRGLITPGNYRVAFDEFSYGYGTQKGSRADPFKVAFFVHLYCLERFLDFPALCRLDHLNIEADNRQAMPSEPNAKFGAALLGPELKIAASFIDACRSGNLRSSNGEWTNYPHHTKLGSEIKWKDHYDTLNYRLQNSKNTIRSSKVQKQGKLTNVAMHCGNLDVVHKAMKEIYKTTKDVPGWRYTDKHGAFTGERNDPPEGWILDPKEPIKPPRPRQKRQLEDTENEEDEVGHSNKMARTNEYTYDGTYQPGLELGDFSTRHDYQDTSDVYYTPAVYKI</sequence>
<evidence type="ECO:0000313" key="3">
    <source>
        <dbReference type="Proteomes" id="UP000316270"/>
    </source>
</evidence>
<feature type="compositionally biased region" description="Basic and acidic residues" evidence="1">
    <location>
        <begin position="354"/>
        <end position="363"/>
    </location>
</feature>